<dbReference type="PANTHER" id="PTHR30055">
    <property type="entry name" value="HTH-TYPE TRANSCRIPTIONAL REGULATOR RUTR"/>
    <property type="match status" value="1"/>
</dbReference>
<dbReference type="AlphaFoldDB" id="A0A7X0U0F6"/>
<dbReference type="InterPro" id="IPR001647">
    <property type="entry name" value="HTH_TetR"/>
</dbReference>
<dbReference type="PROSITE" id="PS50977">
    <property type="entry name" value="HTH_TETR_2"/>
    <property type="match status" value="1"/>
</dbReference>
<dbReference type="Gene3D" id="1.10.357.10">
    <property type="entry name" value="Tetracycline Repressor, domain 2"/>
    <property type="match status" value="1"/>
</dbReference>
<feature type="DNA-binding region" description="H-T-H motif" evidence="4">
    <location>
        <begin position="31"/>
        <end position="50"/>
    </location>
</feature>
<dbReference type="GO" id="GO:0000976">
    <property type="term" value="F:transcription cis-regulatory region binding"/>
    <property type="evidence" value="ECO:0007669"/>
    <property type="project" value="TreeGrafter"/>
</dbReference>
<keyword evidence="3" id="KW-0804">Transcription</keyword>
<keyword evidence="2 4" id="KW-0238">DNA-binding</keyword>
<dbReference type="Proteomes" id="UP000565579">
    <property type="component" value="Unassembled WGS sequence"/>
</dbReference>
<evidence type="ECO:0000256" key="4">
    <source>
        <dbReference type="PROSITE-ProRule" id="PRU00335"/>
    </source>
</evidence>
<dbReference type="InterPro" id="IPR009057">
    <property type="entry name" value="Homeodomain-like_sf"/>
</dbReference>
<evidence type="ECO:0000256" key="3">
    <source>
        <dbReference type="ARBA" id="ARBA00023163"/>
    </source>
</evidence>
<dbReference type="Pfam" id="PF00440">
    <property type="entry name" value="TetR_N"/>
    <property type="match status" value="1"/>
</dbReference>
<dbReference type="RefSeq" id="WP_185104611.1">
    <property type="nucleotide sequence ID" value="NZ_BAAAXY010000209.1"/>
</dbReference>
<dbReference type="SUPFAM" id="SSF46689">
    <property type="entry name" value="Homeodomain-like"/>
    <property type="match status" value="1"/>
</dbReference>
<evidence type="ECO:0000313" key="6">
    <source>
        <dbReference type="EMBL" id="MBB6550319.1"/>
    </source>
</evidence>
<keyword evidence="1" id="KW-0805">Transcription regulation</keyword>
<protein>
    <submittedName>
        <fullName evidence="6">AcrR family transcriptional regulator</fullName>
    </submittedName>
</protein>
<dbReference type="GO" id="GO:0003700">
    <property type="term" value="F:DNA-binding transcription factor activity"/>
    <property type="evidence" value="ECO:0007669"/>
    <property type="project" value="TreeGrafter"/>
</dbReference>
<evidence type="ECO:0000256" key="2">
    <source>
        <dbReference type="ARBA" id="ARBA00023125"/>
    </source>
</evidence>
<accession>A0A7X0U0F6</accession>
<evidence type="ECO:0000313" key="7">
    <source>
        <dbReference type="Proteomes" id="UP000565579"/>
    </source>
</evidence>
<proteinExistence type="predicted"/>
<feature type="domain" description="HTH tetR-type" evidence="5">
    <location>
        <begin position="8"/>
        <end position="68"/>
    </location>
</feature>
<keyword evidence="7" id="KW-1185">Reference proteome</keyword>
<reference evidence="6 7" key="1">
    <citation type="submission" date="2020-08" db="EMBL/GenBank/DDBJ databases">
        <title>Sequencing the genomes of 1000 actinobacteria strains.</title>
        <authorList>
            <person name="Klenk H.-P."/>
        </authorList>
    </citation>
    <scope>NUCLEOTIDE SEQUENCE [LARGE SCALE GENOMIC DNA]</scope>
    <source>
        <strain evidence="6 7">DSM 43768</strain>
    </source>
</reference>
<dbReference type="InterPro" id="IPR050109">
    <property type="entry name" value="HTH-type_TetR-like_transc_reg"/>
</dbReference>
<dbReference type="PANTHER" id="PTHR30055:SF238">
    <property type="entry name" value="MYCOFACTOCIN BIOSYNTHESIS TRANSCRIPTIONAL REGULATOR MFTR-RELATED"/>
    <property type="match status" value="1"/>
</dbReference>
<sequence>MPTGVHLRDPRDQLFTAAEQVLRQAGPDALTSRAVTEQAGCAKGVLHRHFESFDAFLAEFVLDRIGLMQAQGAVLRDSAGMGTVVDNLSDALIKIFDPVAVSIVALVTFHNQLRVRLREARPVRGVPVLTEMGIILSGYLAAEQELGRIAAGADVGRLAPTLVGAAHLLFAGLDGLPPWPEDVRSVVASVLGGTVTAR</sequence>
<dbReference type="EMBL" id="JACHMI010000001">
    <property type="protein sequence ID" value="MBB6550319.1"/>
    <property type="molecule type" value="Genomic_DNA"/>
</dbReference>
<name>A0A7X0U0F6_9ACTN</name>
<gene>
    <name evidence="6" type="ORF">HD593_005114</name>
</gene>
<comment type="caution">
    <text evidence="6">The sequence shown here is derived from an EMBL/GenBank/DDBJ whole genome shotgun (WGS) entry which is preliminary data.</text>
</comment>
<evidence type="ECO:0000259" key="5">
    <source>
        <dbReference type="PROSITE" id="PS50977"/>
    </source>
</evidence>
<organism evidence="6 7">
    <name type="scientific">Nonomuraea rubra</name>
    <dbReference type="NCBI Taxonomy" id="46180"/>
    <lineage>
        <taxon>Bacteria</taxon>
        <taxon>Bacillati</taxon>
        <taxon>Actinomycetota</taxon>
        <taxon>Actinomycetes</taxon>
        <taxon>Streptosporangiales</taxon>
        <taxon>Streptosporangiaceae</taxon>
        <taxon>Nonomuraea</taxon>
    </lineage>
</organism>
<evidence type="ECO:0000256" key="1">
    <source>
        <dbReference type="ARBA" id="ARBA00023015"/>
    </source>
</evidence>